<evidence type="ECO:0000313" key="3">
    <source>
        <dbReference type="Proteomes" id="UP000002508"/>
    </source>
</evidence>
<evidence type="ECO:0000256" key="1">
    <source>
        <dbReference type="SAM" id="Phobius"/>
    </source>
</evidence>
<keyword evidence="1" id="KW-0472">Membrane</keyword>
<name>B8GBL4_CHLAD</name>
<dbReference type="EMBL" id="CP001337">
    <property type="protein sequence ID" value="ACL22961.1"/>
    <property type="molecule type" value="Genomic_DNA"/>
</dbReference>
<accession>B8GBL4</accession>
<dbReference type="KEGG" id="cag:Cagg_0008"/>
<organism evidence="2 3">
    <name type="scientific">Chloroflexus aggregans (strain MD-66 / DSM 9485)</name>
    <dbReference type="NCBI Taxonomy" id="326427"/>
    <lineage>
        <taxon>Bacteria</taxon>
        <taxon>Bacillati</taxon>
        <taxon>Chloroflexota</taxon>
        <taxon>Chloroflexia</taxon>
        <taxon>Chloroflexales</taxon>
        <taxon>Chloroflexineae</taxon>
        <taxon>Chloroflexaceae</taxon>
        <taxon>Chloroflexus</taxon>
    </lineage>
</organism>
<evidence type="ECO:0000313" key="2">
    <source>
        <dbReference type="EMBL" id="ACL22961.1"/>
    </source>
</evidence>
<sequence>MSVGCDRLASCTWYHRPVELLRGGFYGMLQYYLSHLLLVSAIVVMVFITPTGAVNTRLSSALPHYTSWTITDTSLARLVQEPEPSLMGLIGTLLSRYATWLMLIMCSSTLALLGAAAIAAQMRRIAGNDDDR</sequence>
<keyword evidence="1" id="KW-1133">Transmembrane helix</keyword>
<feature type="transmembrane region" description="Helical" evidence="1">
    <location>
        <begin position="97"/>
        <end position="120"/>
    </location>
</feature>
<dbReference type="HOGENOM" id="CLU_1913345_0_0_0"/>
<dbReference type="AlphaFoldDB" id="B8GBL4"/>
<reference evidence="2" key="1">
    <citation type="submission" date="2008-12" db="EMBL/GenBank/DDBJ databases">
        <title>Complete sequence of Chloroflexus aggregans DSM 9485.</title>
        <authorList>
            <consortium name="US DOE Joint Genome Institute"/>
            <person name="Lucas S."/>
            <person name="Copeland A."/>
            <person name="Lapidus A."/>
            <person name="Glavina del Rio T."/>
            <person name="Dalin E."/>
            <person name="Tice H."/>
            <person name="Pitluck S."/>
            <person name="Foster B."/>
            <person name="Larimer F."/>
            <person name="Land M."/>
            <person name="Hauser L."/>
            <person name="Kyrpides N."/>
            <person name="Mikhailova N."/>
            <person name="Bryant D."/>
            <person name="Richardson P."/>
        </authorList>
    </citation>
    <scope>NUCLEOTIDE SEQUENCE</scope>
    <source>
        <strain evidence="2">DSM 9485</strain>
    </source>
</reference>
<proteinExistence type="predicted"/>
<dbReference type="Proteomes" id="UP000002508">
    <property type="component" value="Chromosome"/>
</dbReference>
<keyword evidence="1" id="KW-0812">Transmembrane</keyword>
<gene>
    <name evidence="2" type="ordered locus">Cagg_0008</name>
</gene>
<protein>
    <submittedName>
        <fullName evidence="2">Uncharacterized protein</fullName>
    </submittedName>
</protein>
<dbReference type="STRING" id="326427.Cagg_0008"/>
<feature type="transmembrane region" description="Helical" evidence="1">
    <location>
        <begin position="31"/>
        <end position="53"/>
    </location>
</feature>
<keyword evidence="3" id="KW-1185">Reference proteome</keyword>